<dbReference type="EMBL" id="JXTB01000028">
    <property type="protein sequence ID" value="PON74617.1"/>
    <property type="molecule type" value="Genomic_DNA"/>
</dbReference>
<gene>
    <name evidence="1" type="ORF">PanWU01x14_050240</name>
</gene>
<dbReference type="OrthoDB" id="10328849at2759"/>
<proteinExistence type="predicted"/>
<dbReference type="AlphaFoldDB" id="A0A2P5DMW2"/>
<name>A0A2P5DMW2_PARAD</name>
<keyword evidence="2" id="KW-1185">Reference proteome</keyword>
<dbReference type="Proteomes" id="UP000237105">
    <property type="component" value="Unassembled WGS sequence"/>
</dbReference>
<reference evidence="2" key="1">
    <citation type="submission" date="2016-06" db="EMBL/GenBank/DDBJ databases">
        <title>Parallel loss of symbiosis genes in relatives of nitrogen-fixing non-legume Parasponia.</title>
        <authorList>
            <person name="Van Velzen R."/>
            <person name="Holmer R."/>
            <person name="Bu F."/>
            <person name="Rutten L."/>
            <person name="Van Zeijl A."/>
            <person name="Liu W."/>
            <person name="Santuari L."/>
            <person name="Cao Q."/>
            <person name="Sharma T."/>
            <person name="Shen D."/>
            <person name="Roswanjaya Y."/>
            <person name="Wardhani T."/>
            <person name="Kalhor M.S."/>
            <person name="Jansen J."/>
            <person name="Van den Hoogen J."/>
            <person name="Gungor B."/>
            <person name="Hartog M."/>
            <person name="Hontelez J."/>
            <person name="Verver J."/>
            <person name="Yang W.-C."/>
            <person name="Schijlen E."/>
            <person name="Repin R."/>
            <person name="Schilthuizen M."/>
            <person name="Schranz E."/>
            <person name="Heidstra R."/>
            <person name="Miyata K."/>
            <person name="Fedorova E."/>
            <person name="Kohlen W."/>
            <person name="Bisseling T."/>
            <person name="Smit S."/>
            <person name="Geurts R."/>
        </authorList>
    </citation>
    <scope>NUCLEOTIDE SEQUENCE [LARGE SCALE GENOMIC DNA]</scope>
    <source>
        <strain evidence="2">cv. WU1-14</strain>
    </source>
</reference>
<accession>A0A2P5DMW2</accession>
<comment type="caution">
    <text evidence="1">The sequence shown here is derived from an EMBL/GenBank/DDBJ whole genome shotgun (WGS) entry which is preliminary data.</text>
</comment>
<evidence type="ECO:0000313" key="2">
    <source>
        <dbReference type="Proteomes" id="UP000237105"/>
    </source>
</evidence>
<sequence>MSIMPLRTMGVGQTSDAADWDDVATFLCWSRSGFIDLATWTVRAMIDGLFVRVTLEL</sequence>
<organism evidence="1 2">
    <name type="scientific">Parasponia andersonii</name>
    <name type="common">Sponia andersonii</name>
    <dbReference type="NCBI Taxonomy" id="3476"/>
    <lineage>
        <taxon>Eukaryota</taxon>
        <taxon>Viridiplantae</taxon>
        <taxon>Streptophyta</taxon>
        <taxon>Embryophyta</taxon>
        <taxon>Tracheophyta</taxon>
        <taxon>Spermatophyta</taxon>
        <taxon>Magnoliopsida</taxon>
        <taxon>eudicotyledons</taxon>
        <taxon>Gunneridae</taxon>
        <taxon>Pentapetalae</taxon>
        <taxon>rosids</taxon>
        <taxon>fabids</taxon>
        <taxon>Rosales</taxon>
        <taxon>Cannabaceae</taxon>
        <taxon>Parasponia</taxon>
    </lineage>
</organism>
<evidence type="ECO:0000313" key="1">
    <source>
        <dbReference type="EMBL" id="PON74617.1"/>
    </source>
</evidence>
<protein>
    <submittedName>
        <fullName evidence="1">Uncharacterized protein</fullName>
    </submittedName>
</protein>